<proteinExistence type="predicted"/>
<evidence type="ECO:0000313" key="2">
    <source>
        <dbReference type="Proteomes" id="UP001239111"/>
    </source>
</evidence>
<reference evidence="1" key="1">
    <citation type="submission" date="2023-04" db="EMBL/GenBank/DDBJ databases">
        <title>A chromosome-level genome assembly of the parasitoid wasp Eretmocerus hayati.</title>
        <authorList>
            <person name="Zhong Y."/>
            <person name="Liu S."/>
            <person name="Liu Y."/>
        </authorList>
    </citation>
    <scope>NUCLEOTIDE SEQUENCE</scope>
    <source>
        <strain evidence="1">ZJU_SS_LIU_2023</strain>
    </source>
</reference>
<keyword evidence="2" id="KW-1185">Reference proteome</keyword>
<protein>
    <submittedName>
        <fullName evidence="1">Uncharacterized protein</fullName>
    </submittedName>
</protein>
<gene>
    <name evidence="1" type="ORF">QAD02_013314</name>
</gene>
<dbReference type="Proteomes" id="UP001239111">
    <property type="component" value="Chromosome 2"/>
</dbReference>
<accession>A0ACC2P2C5</accession>
<evidence type="ECO:0000313" key="1">
    <source>
        <dbReference type="EMBL" id="KAJ8677527.1"/>
    </source>
</evidence>
<comment type="caution">
    <text evidence="1">The sequence shown here is derived from an EMBL/GenBank/DDBJ whole genome shotgun (WGS) entry which is preliminary data.</text>
</comment>
<dbReference type="EMBL" id="CM056742">
    <property type="protein sequence ID" value="KAJ8677527.1"/>
    <property type="molecule type" value="Genomic_DNA"/>
</dbReference>
<organism evidence="1 2">
    <name type="scientific">Eretmocerus hayati</name>
    <dbReference type="NCBI Taxonomy" id="131215"/>
    <lineage>
        <taxon>Eukaryota</taxon>
        <taxon>Metazoa</taxon>
        <taxon>Ecdysozoa</taxon>
        <taxon>Arthropoda</taxon>
        <taxon>Hexapoda</taxon>
        <taxon>Insecta</taxon>
        <taxon>Pterygota</taxon>
        <taxon>Neoptera</taxon>
        <taxon>Endopterygota</taxon>
        <taxon>Hymenoptera</taxon>
        <taxon>Apocrita</taxon>
        <taxon>Proctotrupomorpha</taxon>
        <taxon>Chalcidoidea</taxon>
        <taxon>Aphelinidae</taxon>
        <taxon>Aphelininae</taxon>
        <taxon>Eretmocerus</taxon>
    </lineage>
</organism>
<sequence>MHKCSFCTSEFNHIHEYNKHQHSHKHRTEVKIPCMYDQCNVESCSTASFSKHISQGHRDSKDGNFFCKLAECSFPTHQMRDMKSHYHEHAKNSESEGSIVCPHCLPTNTVFTSESHYRVHLSRNHRYVLNSGLDGANIEVDASLVNDAANVIINDQVISHEPMNVGDAECTVGPNLLAPSDVPIARSLSDLGIPISISVNNSHQLGEHSLFVRSIHKEEFVPSTRVDECFEPDIILARLLLNLSAQYFLPETAQQNIVEKTFAGFQLCRNKFEGALSSLDVPERLKTTVEEVFEESFQQFVGSLHNKYGSLRNTHNRSKFYKANLNLVQPIQTPILDDDGLETGDYVAYVPIHDTSEVMLQDENVRHFVEEPDPPNADDTFFDITDGKAVKSNNPFV</sequence>
<name>A0ACC2P2C5_9HYME</name>